<dbReference type="KEGG" id="sgn:SGRA_0906"/>
<evidence type="ECO:0000256" key="1">
    <source>
        <dbReference type="ARBA" id="ARBA00004496"/>
    </source>
</evidence>
<dbReference type="AlphaFoldDB" id="H6L2I4"/>
<dbReference type="InterPro" id="IPR009080">
    <property type="entry name" value="tRNAsynth_Ia_anticodon-bd"/>
</dbReference>
<dbReference type="InterPro" id="IPR015273">
    <property type="entry name" value="Cys-tRNA-synt_Ia_DALR"/>
</dbReference>
<evidence type="ECO:0000256" key="5">
    <source>
        <dbReference type="ARBA" id="ARBA00022598"/>
    </source>
</evidence>
<accession>H6L2I4</accession>
<dbReference type="NCBIfam" id="TIGR00435">
    <property type="entry name" value="cysS"/>
    <property type="match status" value="1"/>
</dbReference>
<dbReference type="CDD" id="cd00672">
    <property type="entry name" value="CysRS_core"/>
    <property type="match status" value="1"/>
</dbReference>
<dbReference type="HAMAP" id="MF_00041">
    <property type="entry name" value="Cys_tRNA_synth"/>
    <property type="match status" value="1"/>
</dbReference>
<evidence type="ECO:0000256" key="3">
    <source>
        <dbReference type="ARBA" id="ARBA00011245"/>
    </source>
</evidence>
<dbReference type="HOGENOM" id="CLU_013528_0_1_10"/>
<dbReference type="Pfam" id="PF09190">
    <property type="entry name" value="DALR_2"/>
    <property type="match status" value="1"/>
</dbReference>
<evidence type="ECO:0000313" key="15">
    <source>
        <dbReference type="EMBL" id="AFC23642.1"/>
    </source>
</evidence>
<feature type="binding site" evidence="12">
    <location>
        <position position="81"/>
    </location>
    <ligand>
        <name>Zn(2+)</name>
        <dbReference type="ChEBI" id="CHEBI:29105"/>
    </ligand>
</feature>
<dbReference type="InterPro" id="IPR014729">
    <property type="entry name" value="Rossmann-like_a/b/a_fold"/>
</dbReference>
<feature type="short sequence motif" description="'HIGH' region" evidence="12">
    <location>
        <begin position="83"/>
        <end position="93"/>
    </location>
</feature>
<feature type="binding site" evidence="12">
    <location>
        <position position="308"/>
    </location>
    <ligand>
        <name>Zn(2+)</name>
        <dbReference type="ChEBI" id="CHEBI:29105"/>
    </ligand>
</feature>
<evidence type="ECO:0000256" key="2">
    <source>
        <dbReference type="ARBA" id="ARBA00005594"/>
    </source>
</evidence>
<dbReference type="Gene3D" id="3.40.50.620">
    <property type="entry name" value="HUPs"/>
    <property type="match status" value="1"/>
</dbReference>
<keyword evidence="10 12" id="KW-0648">Protein biosynthesis</keyword>
<organism evidence="15 16">
    <name type="scientific">Saprospira grandis (strain Lewin)</name>
    <dbReference type="NCBI Taxonomy" id="984262"/>
    <lineage>
        <taxon>Bacteria</taxon>
        <taxon>Pseudomonadati</taxon>
        <taxon>Bacteroidota</taxon>
        <taxon>Saprospiria</taxon>
        <taxon>Saprospirales</taxon>
        <taxon>Saprospiraceae</taxon>
        <taxon>Saprospira</taxon>
    </lineage>
</organism>
<evidence type="ECO:0000256" key="10">
    <source>
        <dbReference type="ARBA" id="ARBA00022917"/>
    </source>
</evidence>
<dbReference type="InterPro" id="IPR015803">
    <property type="entry name" value="Cys-tRNA-ligase"/>
</dbReference>
<reference evidence="15 16" key="1">
    <citation type="journal article" date="2012" name="Stand. Genomic Sci.">
        <title>Complete genome sequencing and analysis of Saprospira grandis str. Lewin, a predatory marine bacterium.</title>
        <authorList>
            <person name="Saw J.H."/>
            <person name="Yuryev A."/>
            <person name="Kanbe M."/>
            <person name="Hou S."/>
            <person name="Young A.G."/>
            <person name="Aizawa S."/>
            <person name="Alam M."/>
        </authorList>
    </citation>
    <scope>NUCLEOTIDE SEQUENCE [LARGE SCALE GENOMIC DNA]</scope>
    <source>
        <strain evidence="15 16">Lewin</strain>
    </source>
</reference>
<evidence type="ECO:0000256" key="6">
    <source>
        <dbReference type="ARBA" id="ARBA00022723"/>
    </source>
</evidence>
<dbReference type="GO" id="GO:0006423">
    <property type="term" value="P:cysteinyl-tRNA aminoacylation"/>
    <property type="evidence" value="ECO:0007669"/>
    <property type="project" value="UniProtKB-UniRule"/>
</dbReference>
<proteinExistence type="inferred from homology"/>
<dbReference type="eggNOG" id="COG0215">
    <property type="taxonomic scope" value="Bacteria"/>
</dbReference>
<evidence type="ECO:0000256" key="8">
    <source>
        <dbReference type="ARBA" id="ARBA00022833"/>
    </source>
</evidence>
<keyword evidence="6 12" id="KW-0479">Metal-binding</keyword>
<dbReference type="InterPro" id="IPR032678">
    <property type="entry name" value="tRNA-synt_1_cat_dom"/>
</dbReference>
<dbReference type="GO" id="GO:0005524">
    <property type="term" value="F:ATP binding"/>
    <property type="evidence" value="ECO:0007669"/>
    <property type="project" value="UniProtKB-UniRule"/>
</dbReference>
<comment type="similarity">
    <text evidence="2 12">Belongs to the class-I aminoacyl-tRNA synthetase family.</text>
</comment>
<dbReference type="STRING" id="984262.SGRA_0906"/>
<dbReference type="InterPro" id="IPR056411">
    <property type="entry name" value="CysS_C"/>
</dbReference>
<comment type="subunit">
    <text evidence="3 12">Monomer.</text>
</comment>
<keyword evidence="5 12" id="KW-0436">Ligase</keyword>
<dbReference type="EMBL" id="CP002831">
    <property type="protein sequence ID" value="AFC23642.1"/>
    <property type="molecule type" value="Genomic_DNA"/>
</dbReference>
<feature type="binding site" evidence="12">
    <location>
        <position position="279"/>
    </location>
    <ligand>
        <name>Zn(2+)</name>
        <dbReference type="ChEBI" id="CHEBI:29105"/>
    </ligand>
</feature>
<keyword evidence="11 12" id="KW-0030">Aminoacyl-tRNA synthetase</keyword>
<evidence type="ECO:0000256" key="11">
    <source>
        <dbReference type="ARBA" id="ARBA00023146"/>
    </source>
</evidence>
<feature type="region of interest" description="Disordered" evidence="13">
    <location>
        <begin position="1"/>
        <end position="28"/>
    </location>
</feature>
<evidence type="ECO:0000256" key="12">
    <source>
        <dbReference type="HAMAP-Rule" id="MF_00041"/>
    </source>
</evidence>
<evidence type="ECO:0000256" key="13">
    <source>
        <dbReference type="SAM" id="MobiDB-lite"/>
    </source>
</evidence>
<keyword evidence="7 12" id="KW-0547">Nucleotide-binding</keyword>
<keyword evidence="8 12" id="KW-0862">Zinc</keyword>
<dbReference type="PRINTS" id="PR00983">
    <property type="entry name" value="TRNASYNTHCYS"/>
</dbReference>
<dbReference type="Pfam" id="PF01406">
    <property type="entry name" value="tRNA-synt_1e"/>
    <property type="match status" value="1"/>
</dbReference>
<dbReference type="Pfam" id="PF23493">
    <property type="entry name" value="CysS_C"/>
    <property type="match status" value="1"/>
</dbReference>
<keyword evidence="4 12" id="KW-0963">Cytoplasm</keyword>
<dbReference type="SMART" id="SM00840">
    <property type="entry name" value="DALR_2"/>
    <property type="match status" value="1"/>
</dbReference>
<evidence type="ECO:0000256" key="7">
    <source>
        <dbReference type="ARBA" id="ARBA00022741"/>
    </source>
</evidence>
<dbReference type="GO" id="GO:0005829">
    <property type="term" value="C:cytosol"/>
    <property type="evidence" value="ECO:0007669"/>
    <property type="project" value="TreeGrafter"/>
</dbReference>
<sequence>MSPQGRADLRALKGPGRRRRQAPKNQKQKVCKSNLKSVSCRLNIRIKASMNALKIYNSLSRTLEEFTPIDPNGKKVGLYVCGPTVYNEVHLGNCRTFFSFDLLYRYLLHKGYKVRYVRNITDVGHLEGDVDTAADSKIEQRARLEELEPMEIVQKYTYLFHEVMDQLNILPPSIEPTATGHIVEQIQMVQDIIDNGYGYEVNGSVYFDTQKLIAENKDYGKLSGKLVEDLMSESRDDLKNQEEKRSPSDFAIWVKASPTHIMRWPSPWGEGFPGWHLECSAMSTKYLGKTFDIHGGGMDLQFPHHENEIAQNLGACNCQPVNYWMHANMLLLNGKKMSKSKGNSILPKELFAGSNPLMSKPYSPMVIRFFMLQAHYHSTLNITEDALLAAEKGYQRLMEAHEALMALEQTQLSDLAKGLDIKINKLLDGAFAELDEDLNTPKALAKIFGLVSDIQKFTNGQQDLGSIAPETLARLKKDFSAIVFDIFGLQKEALIGQSDEDKALLDGLMQMIIEQRQEARANKDWAKSDQIRDALQALGLQIKDGKEGSSWSKIKS</sequence>
<protein>
    <recommendedName>
        <fullName evidence="12">Cysteine--tRNA ligase</fullName>
        <ecNumber evidence="12">6.1.1.16</ecNumber>
    </recommendedName>
    <alternativeName>
        <fullName evidence="12">Cysteinyl-tRNA synthetase</fullName>
        <shortName evidence="12">CysRS</shortName>
    </alternativeName>
</protein>
<feature type="compositionally biased region" description="Basic residues" evidence="13">
    <location>
        <begin position="15"/>
        <end position="28"/>
    </location>
</feature>
<evidence type="ECO:0000256" key="4">
    <source>
        <dbReference type="ARBA" id="ARBA00022490"/>
    </source>
</evidence>
<dbReference type="PANTHER" id="PTHR10890:SF3">
    <property type="entry name" value="CYSTEINE--TRNA LIGASE, CYTOPLASMIC"/>
    <property type="match status" value="1"/>
</dbReference>
<feature type="domain" description="Cysteinyl-tRNA synthetase class Ia DALR" evidence="14">
    <location>
        <begin position="429"/>
        <end position="495"/>
    </location>
</feature>
<keyword evidence="16" id="KW-1185">Reference proteome</keyword>
<comment type="subcellular location">
    <subcellularLocation>
        <location evidence="1 12">Cytoplasm</location>
    </subcellularLocation>
</comment>
<dbReference type="Gene3D" id="1.20.120.1910">
    <property type="entry name" value="Cysteine-tRNA ligase, C-terminal anti-codon recognition domain"/>
    <property type="match status" value="1"/>
</dbReference>
<dbReference type="Proteomes" id="UP000007519">
    <property type="component" value="Chromosome"/>
</dbReference>
<dbReference type="InterPro" id="IPR024909">
    <property type="entry name" value="Cys-tRNA/MSH_ligase"/>
</dbReference>
<dbReference type="SUPFAM" id="SSF52374">
    <property type="entry name" value="Nucleotidylyl transferase"/>
    <property type="match status" value="1"/>
</dbReference>
<gene>
    <name evidence="12 15" type="primary">cysS</name>
    <name evidence="15" type="ordered locus">SGRA_0906</name>
</gene>
<keyword evidence="9 12" id="KW-0067">ATP-binding</keyword>
<feature type="binding site" evidence="12">
    <location>
        <position position="339"/>
    </location>
    <ligand>
        <name>ATP</name>
        <dbReference type="ChEBI" id="CHEBI:30616"/>
    </ligand>
</feature>
<dbReference type="GO" id="GO:0004817">
    <property type="term" value="F:cysteine-tRNA ligase activity"/>
    <property type="evidence" value="ECO:0007669"/>
    <property type="project" value="UniProtKB-UniRule"/>
</dbReference>
<name>H6L2I4_SAPGL</name>
<evidence type="ECO:0000259" key="14">
    <source>
        <dbReference type="SMART" id="SM00840"/>
    </source>
</evidence>
<evidence type="ECO:0000256" key="9">
    <source>
        <dbReference type="ARBA" id="ARBA00022840"/>
    </source>
</evidence>
<dbReference type="EC" id="6.1.1.16" evidence="12"/>
<feature type="short sequence motif" description="'KMSKS' region" evidence="12">
    <location>
        <begin position="336"/>
        <end position="340"/>
    </location>
</feature>
<feature type="binding site" evidence="12">
    <location>
        <position position="304"/>
    </location>
    <ligand>
        <name>Zn(2+)</name>
        <dbReference type="ChEBI" id="CHEBI:29105"/>
    </ligand>
</feature>
<evidence type="ECO:0000313" key="16">
    <source>
        <dbReference type="Proteomes" id="UP000007519"/>
    </source>
</evidence>
<comment type="cofactor">
    <cofactor evidence="12">
        <name>Zn(2+)</name>
        <dbReference type="ChEBI" id="CHEBI:29105"/>
    </cofactor>
    <text evidence="12">Binds 1 zinc ion per subunit.</text>
</comment>
<dbReference type="PANTHER" id="PTHR10890">
    <property type="entry name" value="CYSTEINYL-TRNA SYNTHETASE"/>
    <property type="match status" value="1"/>
</dbReference>
<comment type="catalytic activity">
    <reaction evidence="12">
        <text>tRNA(Cys) + L-cysteine + ATP = L-cysteinyl-tRNA(Cys) + AMP + diphosphate</text>
        <dbReference type="Rhea" id="RHEA:17773"/>
        <dbReference type="Rhea" id="RHEA-COMP:9661"/>
        <dbReference type="Rhea" id="RHEA-COMP:9679"/>
        <dbReference type="ChEBI" id="CHEBI:30616"/>
        <dbReference type="ChEBI" id="CHEBI:33019"/>
        <dbReference type="ChEBI" id="CHEBI:35235"/>
        <dbReference type="ChEBI" id="CHEBI:78442"/>
        <dbReference type="ChEBI" id="CHEBI:78517"/>
        <dbReference type="ChEBI" id="CHEBI:456215"/>
        <dbReference type="EC" id="6.1.1.16"/>
    </reaction>
</comment>
<dbReference type="GO" id="GO:0008270">
    <property type="term" value="F:zinc ion binding"/>
    <property type="evidence" value="ECO:0007669"/>
    <property type="project" value="UniProtKB-UniRule"/>
</dbReference>
<dbReference type="SUPFAM" id="SSF47323">
    <property type="entry name" value="Anticodon-binding domain of a subclass of class I aminoacyl-tRNA synthetases"/>
    <property type="match status" value="1"/>
</dbReference>